<accession>A0A2T9Y505</accession>
<proteinExistence type="predicted"/>
<gene>
    <name evidence="1" type="ORF">BB561_006344</name>
</gene>
<dbReference type="Proteomes" id="UP000245383">
    <property type="component" value="Unassembled WGS sequence"/>
</dbReference>
<keyword evidence="2" id="KW-1185">Reference proteome</keyword>
<reference evidence="1 2" key="1">
    <citation type="journal article" date="2018" name="MBio">
        <title>Comparative Genomics Reveals the Core Gene Toolbox for the Fungus-Insect Symbiosis.</title>
        <authorList>
            <person name="Wang Y."/>
            <person name="Stata M."/>
            <person name="Wang W."/>
            <person name="Stajich J.E."/>
            <person name="White M.M."/>
            <person name="Moncalvo J.M."/>
        </authorList>
    </citation>
    <scope>NUCLEOTIDE SEQUENCE [LARGE SCALE GENOMIC DNA]</scope>
    <source>
        <strain evidence="1 2">SWE-8-4</strain>
    </source>
</reference>
<comment type="caution">
    <text evidence="1">The sequence shown here is derived from an EMBL/GenBank/DDBJ whole genome shotgun (WGS) entry which is preliminary data.</text>
</comment>
<evidence type="ECO:0000313" key="1">
    <source>
        <dbReference type="EMBL" id="PVU87421.1"/>
    </source>
</evidence>
<evidence type="ECO:0000313" key="2">
    <source>
        <dbReference type="Proteomes" id="UP000245383"/>
    </source>
</evidence>
<name>A0A2T9Y505_9FUNG</name>
<sequence length="127" mass="15027">MGPIQNFNSAAPFDQMSGIQLSLLEYSGKGDELSFKRWFNNCVDKLKAFGFTYDALKYDNPNMRIFTLAILKETLENRFVDISYDIKLRFRLLNLKQTVDIAKYIEEKKMFLEIIETWRTKTEYSIQ</sequence>
<organism evidence="1 2">
    <name type="scientific">Smittium simulii</name>
    <dbReference type="NCBI Taxonomy" id="133385"/>
    <lineage>
        <taxon>Eukaryota</taxon>
        <taxon>Fungi</taxon>
        <taxon>Fungi incertae sedis</taxon>
        <taxon>Zoopagomycota</taxon>
        <taxon>Kickxellomycotina</taxon>
        <taxon>Harpellomycetes</taxon>
        <taxon>Harpellales</taxon>
        <taxon>Legeriomycetaceae</taxon>
        <taxon>Smittium</taxon>
    </lineage>
</organism>
<dbReference type="EMBL" id="MBFR01000496">
    <property type="protein sequence ID" value="PVU87421.1"/>
    <property type="molecule type" value="Genomic_DNA"/>
</dbReference>
<protein>
    <submittedName>
        <fullName evidence="1">Uncharacterized protein</fullName>
    </submittedName>
</protein>
<dbReference type="AlphaFoldDB" id="A0A2T9Y505"/>